<evidence type="ECO:0000313" key="4">
    <source>
        <dbReference type="Proteomes" id="UP000271010"/>
    </source>
</evidence>
<gene>
    <name evidence="3" type="ORF">EFA69_13510</name>
</gene>
<dbReference type="OrthoDB" id="868831at2"/>
<dbReference type="EMBL" id="RJJE01000017">
    <property type="protein sequence ID" value="RNI27179.1"/>
    <property type="molecule type" value="Genomic_DNA"/>
</dbReference>
<evidence type="ECO:0000259" key="1">
    <source>
        <dbReference type="Pfam" id="PF18962"/>
    </source>
</evidence>
<dbReference type="Gene3D" id="2.60.40.10">
    <property type="entry name" value="Immunoglobulins"/>
    <property type="match status" value="1"/>
</dbReference>
<name>A0A3M9MNT4_9BACT</name>
<dbReference type="Pfam" id="PF19408">
    <property type="entry name" value="PKD_6"/>
    <property type="match status" value="1"/>
</dbReference>
<dbReference type="Pfam" id="PF18962">
    <property type="entry name" value="Por_Secre_tail"/>
    <property type="match status" value="1"/>
</dbReference>
<dbReference type="NCBIfam" id="TIGR04183">
    <property type="entry name" value="Por_Secre_tail"/>
    <property type="match status" value="1"/>
</dbReference>
<dbReference type="InterPro" id="IPR045829">
    <property type="entry name" value="PKD_6"/>
</dbReference>
<protein>
    <submittedName>
        <fullName evidence="3">T9SS C-terminal target domain-containing protein</fullName>
    </submittedName>
</protein>
<evidence type="ECO:0000313" key="3">
    <source>
        <dbReference type="EMBL" id="RNI27179.1"/>
    </source>
</evidence>
<dbReference type="InterPro" id="IPR013783">
    <property type="entry name" value="Ig-like_fold"/>
</dbReference>
<dbReference type="InterPro" id="IPR026444">
    <property type="entry name" value="Secre_tail"/>
</dbReference>
<sequence length="700" mass="74746">MQQMKSIKVAPQSFLKFSTATTQSAMSVSVMRFSLALMFLMLWFATVEAEAQTVFASVRNGSFESSTTWDQRRVPSKNDIIIIKHAVVLTQDFLLGENGKGEIQVTATGVFTTGQNGKLRIRGNNSRLENDGRVELRNLALGVNGSDSAFFLNNNEAVLTENPEFKLGSIINNGQLTFQTSSSVTLEKVALRNTSAGTVSFSGSLQMNGGATMVNRGAMFMNAQDGNAFIVNQGVVENYGTIQVAGGLNMASAPIDKSLNNVSNYGTLSASSIYLNNKASLQNFGKMICKNDFTASQSTVINHPCATIEQSTQGRAFENRNSGAVLINNGFIKVNGNFTNISQAVLNGSGTLHIYGYSMNSDQAKVEGTLNIYDPSAFRNTIMDEPRRNGATMASTVKAATTNAVPSCGAPCEKPKVTISGPAEMCNLSEEMATFTVGEEQANTTYTYNLPEGFLIFGGEGTGTISVIAFLEEGQLNRPLEVSVTATNSCGSTTSTMQVTVKECVTATPLPVTLINFTATAQNAGKVQLNWATASEINNKEFVVEQSTDGLTFTSAKTVAGGGNSNVQLNYTATVGAPAIGVVYYRLKQVDFDGSSEYSKIVSVQVKGAAAQSSALKLESAYPNPFQDKVTLNLNVTQAGAIKVVFYTLTGQVAYTKEVFSVAGTSLVEINDLSHLAKGMYVVKITWGTQTESLRLVKSN</sequence>
<accession>A0A3M9MNT4</accession>
<proteinExistence type="predicted"/>
<feature type="domain" description="PKD-like" evidence="2">
    <location>
        <begin position="416"/>
        <end position="500"/>
    </location>
</feature>
<reference evidence="3 4" key="1">
    <citation type="submission" date="2018-11" db="EMBL/GenBank/DDBJ databases">
        <title>Rufibacter latericius sp. nov., isolated from water in Baiyang Lake.</title>
        <authorList>
            <person name="Yang Y."/>
        </authorList>
    </citation>
    <scope>NUCLEOTIDE SEQUENCE [LARGE SCALE GENOMIC DNA]</scope>
    <source>
        <strain evidence="3 4">MCC P1</strain>
    </source>
</reference>
<dbReference type="Proteomes" id="UP000271010">
    <property type="component" value="Unassembled WGS sequence"/>
</dbReference>
<keyword evidence="4" id="KW-1185">Reference proteome</keyword>
<feature type="domain" description="Secretion system C-terminal sorting" evidence="1">
    <location>
        <begin position="622"/>
        <end position="692"/>
    </location>
</feature>
<evidence type="ECO:0000259" key="2">
    <source>
        <dbReference type="Pfam" id="PF19408"/>
    </source>
</evidence>
<dbReference type="AlphaFoldDB" id="A0A3M9MNT4"/>
<organism evidence="3 4">
    <name type="scientific">Rufibacter immobilis</name>
    <dbReference type="NCBI Taxonomy" id="1348778"/>
    <lineage>
        <taxon>Bacteria</taxon>
        <taxon>Pseudomonadati</taxon>
        <taxon>Bacteroidota</taxon>
        <taxon>Cytophagia</taxon>
        <taxon>Cytophagales</taxon>
        <taxon>Hymenobacteraceae</taxon>
        <taxon>Rufibacter</taxon>
    </lineage>
</organism>
<comment type="caution">
    <text evidence="3">The sequence shown here is derived from an EMBL/GenBank/DDBJ whole genome shotgun (WGS) entry which is preliminary data.</text>
</comment>